<reference evidence="1 2" key="1">
    <citation type="submission" date="2014-02" db="EMBL/GenBank/DDBJ databases">
        <title>Whole genome shotgun sequence of Rhodococcus wratislaviensis NBRC 100605.</title>
        <authorList>
            <person name="Hosoyama A."/>
            <person name="Tsuchikane K."/>
            <person name="Yoshida I."/>
            <person name="Ohji S."/>
            <person name="Ichikawa N."/>
            <person name="Yamazoe A."/>
            <person name="Fujita N."/>
        </authorList>
    </citation>
    <scope>NUCLEOTIDE SEQUENCE [LARGE SCALE GENOMIC DNA]</scope>
    <source>
        <strain evidence="1 2">NBRC 100605</strain>
    </source>
</reference>
<dbReference type="AlphaFoldDB" id="X0PZI0"/>
<organism evidence="1 2">
    <name type="scientific">Rhodococcus wratislaviensis NBRC 100605</name>
    <dbReference type="NCBI Taxonomy" id="1219028"/>
    <lineage>
        <taxon>Bacteria</taxon>
        <taxon>Bacillati</taxon>
        <taxon>Actinomycetota</taxon>
        <taxon>Actinomycetes</taxon>
        <taxon>Mycobacteriales</taxon>
        <taxon>Nocardiaceae</taxon>
        <taxon>Rhodococcus</taxon>
    </lineage>
</organism>
<comment type="caution">
    <text evidence="1">The sequence shown here is derived from an EMBL/GenBank/DDBJ whole genome shotgun (WGS) entry which is preliminary data.</text>
</comment>
<evidence type="ECO:0000313" key="1">
    <source>
        <dbReference type="EMBL" id="GAF49089.1"/>
    </source>
</evidence>
<evidence type="ECO:0000313" key="2">
    <source>
        <dbReference type="Proteomes" id="UP000019491"/>
    </source>
</evidence>
<name>X0PZI0_RHOWR</name>
<dbReference type="Proteomes" id="UP000019491">
    <property type="component" value="Unassembled WGS sequence"/>
</dbReference>
<dbReference type="EMBL" id="BAWF01000067">
    <property type="protein sequence ID" value="GAF49089.1"/>
    <property type="molecule type" value="Genomic_DNA"/>
</dbReference>
<protein>
    <submittedName>
        <fullName evidence="1">Uncharacterized protein</fullName>
    </submittedName>
</protein>
<gene>
    <name evidence="1" type="ORF">RW1_067_00230</name>
</gene>
<proteinExistence type="predicted"/>
<accession>X0PZI0</accession>
<sequence length="74" mass="8549">MWAPYGGAPEGEILVHFGMTTHRFTERLWQLIPESHCSHDAVRSLTSAYPRHRRPLGFPPFRYALGDLSREQRG</sequence>
<keyword evidence="2" id="KW-1185">Reference proteome</keyword>